<dbReference type="AlphaFoldDB" id="K1WGE9"/>
<accession>K1WGE9</accession>
<dbReference type="HOGENOM" id="CLU_847526_0_0_1"/>
<sequence>MQLYGTRPQQLLAPRLLSSSSLHPQPQDEFSGLALGFGLWSLGGQTPCAVGVIQEMSRFLPFITLPRLKSTGTPFKTSGSSSNNPSLTVVSDILVPRNGYGWHNNEADDIARVARECNSRDPYVTPKRGHICTYRESSRSTVQSTGTGIVLRTVDRVPVQRARMFSVQSQTSGLLHSFEIEVRSTEQDDRESPGESGHANLQANPKALYYIYQSTLISQGVSSARPWVKDIHPTGKRSIPRAAGASEISERIIATKLHTYRHAKGRLPITSALLTAHCSRSALPPPAHPNKREPSHHPSTTNNYQLIRTSSITHLALATVRLSLINTE</sequence>
<evidence type="ECO:0000313" key="2">
    <source>
        <dbReference type="EMBL" id="EKD16610.1"/>
    </source>
</evidence>
<dbReference type="EMBL" id="JH921438">
    <property type="protein sequence ID" value="EKD16610.1"/>
    <property type="molecule type" value="Genomic_DNA"/>
</dbReference>
<name>K1WGE9_MARBU</name>
<keyword evidence="3" id="KW-1185">Reference proteome</keyword>
<protein>
    <submittedName>
        <fullName evidence="2">Uncharacterized protein</fullName>
    </submittedName>
</protein>
<dbReference type="Proteomes" id="UP000006753">
    <property type="component" value="Unassembled WGS sequence"/>
</dbReference>
<organism evidence="2 3">
    <name type="scientific">Marssonina brunnea f. sp. multigermtubi (strain MB_m1)</name>
    <name type="common">Marssonina leaf spot fungus</name>
    <dbReference type="NCBI Taxonomy" id="1072389"/>
    <lineage>
        <taxon>Eukaryota</taxon>
        <taxon>Fungi</taxon>
        <taxon>Dikarya</taxon>
        <taxon>Ascomycota</taxon>
        <taxon>Pezizomycotina</taxon>
        <taxon>Leotiomycetes</taxon>
        <taxon>Helotiales</taxon>
        <taxon>Drepanopezizaceae</taxon>
        <taxon>Drepanopeziza</taxon>
    </lineage>
</organism>
<feature type="region of interest" description="Disordered" evidence="1">
    <location>
        <begin position="280"/>
        <end position="302"/>
    </location>
</feature>
<evidence type="ECO:0000313" key="3">
    <source>
        <dbReference type="Proteomes" id="UP000006753"/>
    </source>
</evidence>
<gene>
    <name evidence="2" type="ORF">MBM_05079</name>
</gene>
<dbReference type="KEGG" id="mbe:MBM_05079"/>
<proteinExistence type="predicted"/>
<evidence type="ECO:0000256" key="1">
    <source>
        <dbReference type="SAM" id="MobiDB-lite"/>
    </source>
</evidence>
<dbReference type="InParanoid" id="K1WGE9"/>
<reference evidence="2 3" key="1">
    <citation type="journal article" date="2012" name="BMC Genomics">
        <title>Sequencing the genome of Marssonina brunnea reveals fungus-poplar co-evolution.</title>
        <authorList>
            <person name="Zhu S."/>
            <person name="Cao Y.-Z."/>
            <person name="Jiang C."/>
            <person name="Tan B.-Y."/>
            <person name="Wang Z."/>
            <person name="Feng S."/>
            <person name="Zhang L."/>
            <person name="Su X.-H."/>
            <person name="Brejova B."/>
            <person name="Vinar T."/>
            <person name="Xu M."/>
            <person name="Wang M.-X."/>
            <person name="Zhang S.-G."/>
            <person name="Huang M.-R."/>
            <person name="Wu R."/>
            <person name="Zhou Y."/>
        </authorList>
    </citation>
    <scope>NUCLEOTIDE SEQUENCE [LARGE SCALE GENOMIC DNA]</scope>
    <source>
        <strain evidence="2 3">MB_m1</strain>
    </source>
</reference>